<feature type="domain" description="Thiamine pyrophosphate enzyme central" evidence="3">
    <location>
        <begin position="659"/>
        <end position="786"/>
    </location>
</feature>
<name>A0AB37GJ16_CORAY</name>
<dbReference type="InterPro" id="IPR011766">
    <property type="entry name" value="TPP_enzyme_TPP-bd"/>
</dbReference>
<dbReference type="Proteomes" id="UP000595198">
    <property type="component" value="Chromosome"/>
</dbReference>
<dbReference type="EMBL" id="CP066023">
    <property type="protein sequence ID" value="QQB83298.1"/>
    <property type="molecule type" value="Genomic_DNA"/>
</dbReference>
<dbReference type="InterPro" id="IPR029061">
    <property type="entry name" value="THDP-binding"/>
</dbReference>
<evidence type="ECO:0000259" key="4">
    <source>
        <dbReference type="Pfam" id="PF02775"/>
    </source>
</evidence>
<evidence type="ECO:0000313" key="9">
    <source>
        <dbReference type="Proteomes" id="UP000595198"/>
    </source>
</evidence>
<dbReference type="AlphaFoldDB" id="A0AB37GJ16"/>
<evidence type="ECO:0000259" key="5">
    <source>
        <dbReference type="Pfam" id="PF02776"/>
    </source>
</evidence>
<dbReference type="InterPro" id="IPR012001">
    <property type="entry name" value="Thiamin_PyroP_enz_TPP-bd_dom"/>
</dbReference>
<reference evidence="8 9" key="1">
    <citation type="submission" date="2020-12" db="EMBL/GenBank/DDBJ databases">
        <title>FDA dAtabase for Regulatory Grade micrObial Sequences (FDA-ARGOS): Supporting development and validation of Infectious Disease Dx tests.</title>
        <authorList>
            <person name="Sproer C."/>
            <person name="Gronow S."/>
            <person name="Severitt S."/>
            <person name="Schroder I."/>
            <person name="Tallon L."/>
            <person name="Sadzewicz L."/>
            <person name="Zhao X."/>
            <person name="Boylan J."/>
            <person name="Ott S."/>
            <person name="Bowen H."/>
            <person name="Vavikolanu K."/>
            <person name="Mehta A."/>
            <person name="Aluvathingal J."/>
            <person name="Nadendla S."/>
            <person name="Lowell S."/>
            <person name="Myers T."/>
            <person name="Yan Y."/>
            <person name="Sichtig H."/>
        </authorList>
    </citation>
    <scope>NUCLEOTIDE SEQUENCE [LARGE SCALE GENOMIC DNA]</scope>
    <source>
        <strain evidence="6 8">FDAARGOS_938</strain>
        <strain evidence="7 9">FDAARGOS_991</strain>
    </source>
</reference>
<dbReference type="PANTHER" id="PTHR42981:SF2">
    <property type="entry name" value="PYRUVATE DEHYDROGENASE [UBIQUINONE]"/>
    <property type="match status" value="1"/>
</dbReference>
<sequence>MKLRRALIGARGSDTSEWTRFRNELVGGPRGADYILGTLAQDGVSVMFGLPADSINSLFDAARKHSGIRVVTCHHETNGTLMASAFGKLSGAPAIMTATNGPGVGHLPVGARDAFLDEAPLILLPGTVPHSMAGLRGFQDLNGQRLLEPWSDGIFRCDSPAGLSRIKVVAPRAKQSKRPVVFISAPDVLMDPCSSTVEQASTLHPAIQWSSNCDGAERASSLIAEAVSSIILLGDSRNGPAELPESVYSKAYASPSSLQGSGWGRIPSCRRILPNATHLPWSGDEVAVIVVGDWPTELDSQLAGTAVIHLTKTPSWRVETGKYINLCGAIAADFLDRHMKQANVECSHIVNNELLNDVVPLINRISGDADLISCEPGAVLESVFLHLEERDRTFTSSFAAATRGYGIPGAIAGAILDNTRLNIAVVDEAGWIESQIEVTTALKHGCHIAVVYLATNEEEVRRCRLEGKALGLNVRVVEGSQAPDKLRPYEMLVLRTRFSSSRSPEEVQSYGRQRWQLGRSSTSSSRLEFQESFAMQAVAAAKTLGEVSTIEVHDECTLLRILNPLADAAMDGAAVVLVAHEDAWNVGADRMLPEIAHSSFCGSSEERETLIEMAKVASITSRTVSLVRIQSGVTASQVERRTHRTQHCSQLALPQSNSIEQCKAILEGAQNTVILAGGGAKDTEGIASLAAGLGAPILATMAGAQFDSLSCFAGYVGSSGQKHSNKALREADVVLMLGVSNRGAAFELVGSNTRVLDVNSDLETLASRKFDSLGIHSDSSTFVTALLNSGIRKTSDKLTKLSDTRRIWWDYAGQKSTLAGELRPSYVVRQLDENLPADHGFAFTGDVGINTLWLFRYRKHHASTIWSRNFATMGFGLPAALARVKFTGQPTVAVVGDGGMGMSMGAITPDCESPVLCVVLNNRGLAAIRYEQEIFGWPEFESGFINPDFAAFARSRSWDGRKVTTKQDLRKAINDFVVNPSPMLLDVVCTENEPPMPALTPKPVRVASALFAWARQGRKGLVSASTALSAMITSS</sequence>
<dbReference type="InterPro" id="IPR029035">
    <property type="entry name" value="DHS-like_NAD/FAD-binding_dom"/>
</dbReference>
<dbReference type="PANTHER" id="PTHR42981">
    <property type="entry name" value="PYRUVATE DEHYDROGENASE [UBIQUINONE]"/>
    <property type="match status" value="1"/>
</dbReference>
<dbReference type="InterPro" id="IPR012000">
    <property type="entry name" value="Thiamin_PyroP_enz_cen_dom"/>
</dbReference>
<evidence type="ECO:0000256" key="1">
    <source>
        <dbReference type="ARBA" id="ARBA00007812"/>
    </source>
</evidence>
<dbReference type="GO" id="GO:0003824">
    <property type="term" value="F:catalytic activity"/>
    <property type="evidence" value="ECO:0007669"/>
    <property type="project" value="InterPro"/>
</dbReference>
<dbReference type="GO" id="GO:0030976">
    <property type="term" value="F:thiamine pyrophosphate binding"/>
    <property type="evidence" value="ECO:0007669"/>
    <property type="project" value="InterPro"/>
</dbReference>
<dbReference type="GO" id="GO:0000287">
    <property type="term" value="F:magnesium ion binding"/>
    <property type="evidence" value="ECO:0007669"/>
    <property type="project" value="InterPro"/>
</dbReference>
<gene>
    <name evidence="6" type="ORF">I6G95_02895</name>
    <name evidence="7" type="ORF">I6H48_03480</name>
</gene>
<evidence type="ECO:0000259" key="3">
    <source>
        <dbReference type="Pfam" id="PF00205"/>
    </source>
</evidence>
<evidence type="ECO:0000313" key="7">
    <source>
        <dbReference type="EMBL" id="QQB83298.1"/>
    </source>
</evidence>
<organism evidence="6 8">
    <name type="scientific">Corynebacterium amycolatum</name>
    <dbReference type="NCBI Taxonomy" id="43765"/>
    <lineage>
        <taxon>Bacteria</taxon>
        <taxon>Bacillati</taxon>
        <taxon>Actinomycetota</taxon>
        <taxon>Actinomycetes</taxon>
        <taxon>Mycobacteriales</taxon>
        <taxon>Corynebacteriaceae</taxon>
        <taxon>Corynebacterium</taxon>
    </lineage>
</organism>
<accession>A0AB37GJ16</accession>
<feature type="domain" description="Thiamine pyrophosphate enzyme TPP-binding" evidence="4">
    <location>
        <begin position="846"/>
        <end position="987"/>
    </location>
</feature>
<protein>
    <submittedName>
        <fullName evidence="6">Thiamine pyrophosphate-binding protein</fullName>
    </submittedName>
</protein>
<evidence type="ECO:0000256" key="2">
    <source>
        <dbReference type="ARBA" id="ARBA00023052"/>
    </source>
</evidence>
<comment type="similarity">
    <text evidence="1">Belongs to the TPP enzyme family.</text>
</comment>
<proteinExistence type="inferred from homology"/>
<dbReference type="Pfam" id="PF00205">
    <property type="entry name" value="TPP_enzyme_M"/>
    <property type="match status" value="1"/>
</dbReference>
<keyword evidence="2" id="KW-0786">Thiamine pyrophosphate</keyword>
<dbReference type="SUPFAM" id="SSF52467">
    <property type="entry name" value="DHS-like NAD/FAD-binding domain"/>
    <property type="match status" value="1"/>
</dbReference>
<keyword evidence="9" id="KW-1185">Reference proteome</keyword>
<dbReference type="InterPro" id="IPR047211">
    <property type="entry name" value="POXB-like"/>
</dbReference>
<dbReference type="EMBL" id="CP065628">
    <property type="protein sequence ID" value="QPR31418.1"/>
    <property type="molecule type" value="Genomic_DNA"/>
</dbReference>
<dbReference type="Proteomes" id="UP000594774">
    <property type="component" value="Chromosome"/>
</dbReference>
<evidence type="ECO:0000313" key="8">
    <source>
        <dbReference type="Proteomes" id="UP000594774"/>
    </source>
</evidence>
<feature type="domain" description="Thiamine pyrophosphate enzyme N-terminal TPP-binding" evidence="5">
    <location>
        <begin position="30"/>
        <end position="141"/>
    </location>
</feature>
<evidence type="ECO:0000313" key="6">
    <source>
        <dbReference type="EMBL" id="QPR31418.1"/>
    </source>
</evidence>
<dbReference type="Gene3D" id="3.40.50.1220">
    <property type="entry name" value="TPP-binding domain"/>
    <property type="match status" value="1"/>
</dbReference>
<dbReference type="SUPFAM" id="SSF52518">
    <property type="entry name" value="Thiamin diphosphate-binding fold (THDP-binding)"/>
    <property type="match status" value="3"/>
</dbReference>
<dbReference type="Pfam" id="PF02776">
    <property type="entry name" value="TPP_enzyme_N"/>
    <property type="match status" value="1"/>
</dbReference>
<dbReference type="Gene3D" id="3.40.50.970">
    <property type="match status" value="2"/>
</dbReference>
<dbReference type="Pfam" id="PF02775">
    <property type="entry name" value="TPP_enzyme_C"/>
    <property type="match status" value="1"/>
</dbReference>